<proteinExistence type="inferred from homology"/>
<keyword evidence="11" id="KW-1185">Reference proteome</keyword>
<evidence type="ECO:0000256" key="3">
    <source>
        <dbReference type="ARBA" id="ARBA00022691"/>
    </source>
</evidence>
<dbReference type="InterPro" id="IPR018117">
    <property type="entry name" value="C5_DNA_meth_AS"/>
</dbReference>
<evidence type="ECO:0000256" key="5">
    <source>
        <dbReference type="ARBA" id="ARBA00047422"/>
    </source>
</evidence>
<dbReference type="SUPFAM" id="SSF53335">
    <property type="entry name" value="S-adenosyl-L-methionine-dependent methyltransferases"/>
    <property type="match status" value="1"/>
</dbReference>
<organism evidence="10 11">
    <name type="scientific">Methylobacterium radiotolerans</name>
    <dbReference type="NCBI Taxonomy" id="31998"/>
    <lineage>
        <taxon>Bacteria</taxon>
        <taxon>Pseudomonadati</taxon>
        <taxon>Pseudomonadota</taxon>
        <taxon>Alphaproteobacteria</taxon>
        <taxon>Hyphomicrobiales</taxon>
        <taxon>Methylobacteriaceae</taxon>
        <taxon>Methylobacterium</taxon>
    </lineage>
</organism>
<dbReference type="PROSITE" id="PS00094">
    <property type="entry name" value="C5_MTASE_1"/>
    <property type="match status" value="1"/>
</dbReference>
<name>A0ABU7T8D1_9HYPH</name>
<dbReference type="PRINTS" id="PR00105">
    <property type="entry name" value="C5METTRFRASE"/>
</dbReference>
<evidence type="ECO:0000256" key="7">
    <source>
        <dbReference type="RuleBase" id="RU000416"/>
    </source>
</evidence>
<evidence type="ECO:0000313" key="11">
    <source>
        <dbReference type="Proteomes" id="UP001349262"/>
    </source>
</evidence>
<protein>
    <recommendedName>
        <fullName evidence="8">Cytosine-specific methyltransferase</fullName>
        <ecNumber evidence="8">2.1.1.37</ecNumber>
    </recommendedName>
</protein>
<dbReference type="Gene3D" id="3.90.120.10">
    <property type="entry name" value="DNA Methylase, subunit A, domain 2"/>
    <property type="match status" value="1"/>
</dbReference>
<comment type="similarity">
    <text evidence="6 7">Belongs to the class I-like SAM-binding methyltransferase superfamily. C5-methyltransferase family.</text>
</comment>
<keyword evidence="2 6" id="KW-0808">Transferase</keyword>
<dbReference type="EC" id="2.1.1.37" evidence="8"/>
<dbReference type="NCBIfam" id="TIGR00675">
    <property type="entry name" value="dcm"/>
    <property type="match status" value="1"/>
</dbReference>
<reference evidence="10 11" key="1">
    <citation type="journal article" date="2012" name="Genet. Mol. Biol.">
        <title>Analysis of 16S rRNA and mxaF genes revealing insights into Methylobacterium niche-specific plant association.</title>
        <authorList>
            <person name="Dourado M.N."/>
            <person name="Andreote F.D."/>
            <person name="Dini-Andreote F."/>
            <person name="Conti R."/>
            <person name="Araujo J.M."/>
            <person name="Araujo W.L."/>
        </authorList>
    </citation>
    <scope>NUCLEOTIDE SEQUENCE [LARGE SCALE GENOMIC DNA]</scope>
    <source>
        <strain evidence="10 11">SR1.6/4</strain>
    </source>
</reference>
<dbReference type="Proteomes" id="UP001349262">
    <property type="component" value="Unassembled WGS sequence"/>
</dbReference>
<comment type="caution">
    <text evidence="10">The sequence shown here is derived from an EMBL/GenBank/DDBJ whole genome shotgun (WGS) entry which is preliminary data.</text>
</comment>
<evidence type="ECO:0000256" key="6">
    <source>
        <dbReference type="PROSITE-ProRule" id="PRU01016"/>
    </source>
</evidence>
<gene>
    <name evidence="10" type="ORF">MRSR164_08510</name>
</gene>
<keyword evidence="3 6" id="KW-0949">S-adenosyl-L-methionine</keyword>
<dbReference type="PANTHER" id="PTHR10629:SF52">
    <property type="entry name" value="DNA (CYTOSINE-5)-METHYLTRANSFERASE 1"/>
    <property type="match status" value="1"/>
</dbReference>
<sequence length="372" mass="40096">MTSGSMNCVDLFAGAGGLSLAARRSGLRVRLAVERDKSAVATYRANLCRGDDPPVVLEGDIAAMRPSEVRDLAFEPGEVCDLLLGGPPCQGFSIHRLNGSGVGDERNELVNVYFAFVRQFRPRAFLMENVPGMLWPRHARHLAAMRDHARETGYNLYEPAVIDARDFGVPQRRKRVIILGLEESVDRDGFTWPPAPTHARPSPDGIPAGRLPWVNCEDVFAEAPAGDPNDVHLTHRADIVAAFARTPPDGGSRSDSGRVLDCHRGHDGHSDVYGRIDRRQPAPTMTTACINPSKGRFVHPTLNHGITARQAARIQTFPDDYVFHGGLMAAGRQIGNAVPITLGAALIGHIAALLKATGGIGAAAPREERVAA</sequence>
<evidence type="ECO:0000256" key="9">
    <source>
        <dbReference type="SAM" id="MobiDB-lite"/>
    </source>
</evidence>
<evidence type="ECO:0000256" key="2">
    <source>
        <dbReference type="ARBA" id="ARBA00022679"/>
    </source>
</evidence>
<comment type="catalytic activity">
    <reaction evidence="5 8">
        <text>a 2'-deoxycytidine in DNA + S-adenosyl-L-methionine = a 5-methyl-2'-deoxycytidine in DNA + S-adenosyl-L-homocysteine + H(+)</text>
        <dbReference type="Rhea" id="RHEA:13681"/>
        <dbReference type="Rhea" id="RHEA-COMP:11369"/>
        <dbReference type="Rhea" id="RHEA-COMP:11370"/>
        <dbReference type="ChEBI" id="CHEBI:15378"/>
        <dbReference type="ChEBI" id="CHEBI:57856"/>
        <dbReference type="ChEBI" id="CHEBI:59789"/>
        <dbReference type="ChEBI" id="CHEBI:85452"/>
        <dbReference type="ChEBI" id="CHEBI:85454"/>
        <dbReference type="EC" id="2.1.1.37"/>
    </reaction>
</comment>
<evidence type="ECO:0000256" key="4">
    <source>
        <dbReference type="ARBA" id="ARBA00022747"/>
    </source>
</evidence>
<dbReference type="EMBL" id="MLBY01000004">
    <property type="protein sequence ID" value="MEE7456819.1"/>
    <property type="molecule type" value="Genomic_DNA"/>
</dbReference>
<dbReference type="InterPro" id="IPR029063">
    <property type="entry name" value="SAM-dependent_MTases_sf"/>
</dbReference>
<evidence type="ECO:0000256" key="8">
    <source>
        <dbReference type="RuleBase" id="RU000417"/>
    </source>
</evidence>
<dbReference type="InterPro" id="IPR001525">
    <property type="entry name" value="C5_MeTfrase"/>
</dbReference>
<dbReference type="PROSITE" id="PS00095">
    <property type="entry name" value="C5_MTASE_2"/>
    <property type="match status" value="1"/>
</dbReference>
<dbReference type="Gene3D" id="3.40.50.150">
    <property type="entry name" value="Vaccinia Virus protein VP39"/>
    <property type="match status" value="1"/>
</dbReference>
<evidence type="ECO:0000256" key="1">
    <source>
        <dbReference type="ARBA" id="ARBA00022603"/>
    </source>
</evidence>
<evidence type="ECO:0000313" key="10">
    <source>
        <dbReference type="EMBL" id="MEE7456819.1"/>
    </source>
</evidence>
<feature type="compositionally biased region" description="Basic and acidic residues" evidence="9">
    <location>
        <begin position="255"/>
        <end position="264"/>
    </location>
</feature>
<keyword evidence="4" id="KW-0680">Restriction system</keyword>
<accession>A0ABU7T8D1</accession>
<keyword evidence="1 6" id="KW-0489">Methyltransferase</keyword>
<dbReference type="PROSITE" id="PS51679">
    <property type="entry name" value="SAM_MT_C5"/>
    <property type="match status" value="1"/>
</dbReference>
<dbReference type="InterPro" id="IPR050390">
    <property type="entry name" value="C5-Methyltransferase"/>
</dbReference>
<feature type="region of interest" description="Disordered" evidence="9">
    <location>
        <begin position="244"/>
        <end position="264"/>
    </location>
</feature>
<feature type="active site" evidence="6">
    <location>
        <position position="89"/>
    </location>
</feature>
<dbReference type="InterPro" id="IPR031303">
    <property type="entry name" value="C5_meth_CS"/>
</dbReference>
<dbReference type="Pfam" id="PF00145">
    <property type="entry name" value="DNA_methylase"/>
    <property type="match status" value="1"/>
</dbReference>
<dbReference type="PANTHER" id="PTHR10629">
    <property type="entry name" value="CYTOSINE-SPECIFIC METHYLTRANSFERASE"/>
    <property type="match status" value="1"/>
</dbReference>